<keyword evidence="3" id="KW-1185">Reference proteome</keyword>
<gene>
    <name evidence="2" type="ORF">DLJ53_31425</name>
</gene>
<feature type="region of interest" description="Disordered" evidence="1">
    <location>
        <begin position="1"/>
        <end position="32"/>
    </location>
</feature>
<dbReference type="EMBL" id="QHHQ01000011">
    <property type="protein sequence ID" value="RAH96775.1"/>
    <property type="molecule type" value="Genomic_DNA"/>
</dbReference>
<reference evidence="2 3" key="1">
    <citation type="submission" date="2018-05" db="EMBL/GenBank/DDBJ databases">
        <title>Acuticoccus sediminis sp. nov., isolated from deep-sea sediment of Indian Ocean.</title>
        <authorList>
            <person name="Liu X."/>
            <person name="Lai Q."/>
            <person name="Du Y."/>
            <person name="Sun F."/>
            <person name="Zhang X."/>
            <person name="Wang S."/>
            <person name="Shao Z."/>
        </authorList>
    </citation>
    <scope>NUCLEOTIDE SEQUENCE [LARGE SCALE GENOMIC DNA]</scope>
    <source>
        <strain evidence="2 3">PTG4-2</strain>
    </source>
</reference>
<dbReference type="Proteomes" id="UP000249590">
    <property type="component" value="Unassembled WGS sequence"/>
</dbReference>
<protein>
    <submittedName>
        <fullName evidence="2">Uncharacterized protein</fullName>
    </submittedName>
</protein>
<comment type="caution">
    <text evidence="2">The sequence shown here is derived from an EMBL/GenBank/DDBJ whole genome shotgun (WGS) entry which is preliminary data.</text>
</comment>
<organism evidence="2 3">
    <name type="scientific">Acuticoccus sediminis</name>
    <dbReference type="NCBI Taxonomy" id="2184697"/>
    <lineage>
        <taxon>Bacteria</taxon>
        <taxon>Pseudomonadati</taxon>
        <taxon>Pseudomonadota</taxon>
        <taxon>Alphaproteobacteria</taxon>
        <taxon>Hyphomicrobiales</taxon>
        <taxon>Amorphaceae</taxon>
        <taxon>Acuticoccus</taxon>
    </lineage>
</organism>
<accession>A0A8B2NKV0</accession>
<proteinExistence type="predicted"/>
<name>A0A8B2NKV0_9HYPH</name>
<dbReference type="AlphaFoldDB" id="A0A8B2NKV0"/>
<evidence type="ECO:0000313" key="3">
    <source>
        <dbReference type="Proteomes" id="UP000249590"/>
    </source>
</evidence>
<evidence type="ECO:0000313" key="2">
    <source>
        <dbReference type="EMBL" id="RAH96775.1"/>
    </source>
</evidence>
<evidence type="ECO:0000256" key="1">
    <source>
        <dbReference type="SAM" id="MobiDB-lite"/>
    </source>
</evidence>
<sequence length="114" mass="12391">MTIRVDAAELPEGFRERPLPPGGNEANGAPTLASARPYEGEQQELHLVLAGPGWMARWGMDRPLANGETIEVLGFLGSADAEEMRPVMFWLEDGQGVWQQLTALPARPEPAPSN</sequence>